<protein>
    <recommendedName>
        <fullName evidence="4">Holin</fullName>
    </recommendedName>
</protein>
<dbReference type="AlphaFoldDB" id="A0A1W2ATV7"/>
<proteinExistence type="predicted"/>
<accession>A0A1W2ATV7</accession>
<dbReference type="EMBL" id="FWXR01000005">
    <property type="protein sequence ID" value="SMC63881.1"/>
    <property type="molecule type" value="Genomic_DNA"/>
</dbReference>
<feature type="transmembrane region" description="Helical" evidence="1">
    <location>
        <begin position="39"/>
        <end position="59"/>
    </location>
</feature>
<dbReference type="RefSeq" id="WP_084409504.1">
    <property type="nucleotide sequence ID" value="NZ_FWXR01000005.1"/>
</dbReference>
<evidence type="ECO:0000256" key="1">
    <source>
        <dbReference type="SAM" id="Phobius"/>
    </source>
</evidence>
<keyword evidence="1" id="KW-1133">Transmembrane helix</keyword>
<feature type="transmembrane region" description="Helical" evidence="1">
    <location>
        <begin position="12"/>
        <end position="33"/>
    </location>
</feature>
<sequence>MLNDKPWYQSKTVWGGLVALGAALAGLGGLHVAPATQDAIATALLDTAAAIGALVAIYGRLAADKTLR</sequence>
<evidence type="ECO:0000313" key="2">
    <source>
        <dbReference type="EMBL" id="SMC63881.1"/>
    </source>
</evidence>
<evidence type="ECO:0008006" key="4">
    <source>
        <dbReference type="Google" id="ProtNLM"/>
    </source>
</evidence>
<organism evidence="2 3">
    <name type="scientific">Fulvimarina manganoxydans</name>
    <dbReference type="NCBI Taxonomy" id="937218"/>
    <lineage>
        <taxon>Bacteria</taxon>
        <taxon>Pseudomonadati</taxon>
        <taxon>Pseudomonadota</taxon>
        <taxon>Alphaproteobacteria</taxon>
        <taxon>Hyphomicrobiales</taxon>
        <taxon>Aurantimonadaceae</taxon>
        <taxon>Fulvimarina</taxon>
    </lineage>
</organism>
<keyword evidence="1" id="KW-0812">Transmembrane</keyword>
<dbReference type="Proteomes" id="UP000192656">
    <property type="component" value="Unassembled WGS sequence"/>
</dbReference>
<keyword evidence="1" id="KW-0472">Membrane</keyword>
<name>A0A1W2ATV7_9HYPH</name>
<evidence type="ECO:0000313" key="3">
    <source>
        <dbReference type="Proteomes" id="UP000192656"/>
    </source>
</evidence>
<gene>
    <name evidence="2" type="ORF">SAMN06297251_10564</name>
</gene>
<reference evidence="2 3" key="1">
    <citation type="submission" date="2017-04" db="EMBL/GenBank/DDBJ databases">
        <authorList>
            <person name="Afonso C.L."/>
            <person name="Miller P.J."/>
            <person name="Scott M.A."/>
            <person name="Spackman E."/>
            <person name="Goraichik I."/>
            <person name="Dimitrov K.M."/>
            <person name="Suarez D.L."/>
            <person name="Swayne D.E."/>
        </authorList>
    </citation>
    <scope>NUCLEOTIDE SEQUENCE [LARGE SCALE GENOMIC DNA]</scope>
    <source>
        <strain evidence="2 3">CGMCC 1.10972</strain>
    </source>
</reference>
<dbReference type="STRING" id="937218.SAMN06297251_10564"/>
<keyword evidence="3" id="KW-1185">Reference proteome</keyword>